<accession>A0A5A7NSA9</accession>
<dbReference type="PRINTS" id="PR00081">
    <property type="entry name" value="GDHRDH"/>
</dbReference>
<dbReference type="Proteomes" id="UP000325307">
    <property type="component" value="Unassembled WGS sequence"/>
</dbReference>
<evidence type="ECO:0000313" key="3">
    <source>
        <dbReference type="EMBL" id="GER23774.1"/>
    </source>
</evidence>
<gene>
    <name evidence="3" type="ORF">NCCP1664_22690</name>
</gene>
<evidence type="ECO:0000256" key="2">
    <source>
        <dbReference type="ARBA" id="ARBA00023002"/>
    </source>
</evidence>
<dbReference type="InterPro" id="IPR036291">
    <property type="entry name" value="NAD(P)-bd_dom_sf"/>
</dbReference>
<dbReference type="PANTHER" id="PTHR42760">
    <property type="entry name" value="SHORT-CHAIN DEHYDROGENASES/REDUCTASES FAMILY MEMBER"/>
    <property type="match status" value="1"/>
</dbReference>
<dbReference type="GO" id="GO:0016616">
    <property type="term" value="F:oxidoreductase activity, acting on the CH-OH group of donors, NAD or NADP as acceptor"/>
    <property type="evidence" value="ECO:0007669"/>
    <property type="project" value="TreeGrafter"/>
</dbReference>
<dbReference type="Pfam" id="PF13561">
    <property type="entry name" value="adh_short_C2"/>
    <property type="match status" value="1"/>
</dbReference>
<dbReference type="FunFam" id="3.40.50.720:FF:000084">
    <property type="entry name" value="Short-chain dehydrogenase reductase"/>
    <property type="match status" value="1"/>
</dbReference>
<evidence type="ECO:0000313" key="4">
    <source>
        <dbReference type="Proteomes" id="UP000325307"/>
    </source>
</evidence>
<reference evidence="3 4" key="1">
    <citation type="submission" date="2019-09" db="EMBL/GenBank/DDBJ databases">
        <title>Arthrobacter zafarii sp. nov., a moderately thermotolerant and halotolerant actinobacterium isolated from Cholistan desert soil of Pakistan.</title>
        <authorList>
            <person name="Amin A."/>
            <person name="Ahmed I."/>
            <person name="Khalid N."/>
            <person name="Schumann P."/>
            <person name="Busse H.J."/>
            <person name="Khan I.U."/>
            <person name="Li S."/>
            <person name="Li W.J."/>
        </authorList>
    </citation>
    <scope>NUCLEOTIDE SEQUENCE [LARGE SCALE GENOMIC DNA]</scope>
    <source>
        <strain evidence="3 4">NCCP-1664</strain>
    </source>
</reference>
<evidence type="ECO:0000256" key="1">
    <source>
        <dbReference type="ARBA" id="ARBA00006484"/>
    </source>
</evidence>
<comment type="similarity">
    <text evidence="1">Belongs to the short-chain dehydrogenases/reductases (SDR) family.</text>
</comment>
<protein>
    <submittedName>
        <fullName evidence="3">Beta-ketoacyl-ACP reductase</fullName>
    </submittedName>
</protein>
<keyword evidence="2" id="KW-0560">Oxidoreductase</keyword>
<comment type="caution">
    <text evidence="3">The sequence shown here is derived from an EMBL/GenBank/DDBJ whole genome shotgun (WGS) entry which is preliminary data.</text>
</comment>
<dbReference type="SUPFAM" id="SSF51735">
    <property type="entry name" value="NAD(P)-binding Rossmann-fold domains"/>
    <property type="match status" value="1"/>
</dbReference>
<dbReference type="EMBL" id="BKDJ01000012">
    <property type="protein sequence ID" value="GER23774.1"/>
    <property type="molecule type" value="Genomic_DNA"/>
</dbReference>
<dbReference type="Gene3D" id="3.40.50.720">
    <property type="entry name" value="NAD(P)-binding Rossmann-like Domain"/>
    <property type="match status" value="1"/>
</dbReference>
<name>A0A5A7NSA9_9MICC</name>
<dbReference type="InterPro" id="IPR002347">
    <property type="entry name" value="SDR_fam"/>
</dbReference>
<dbReference type="AlphaFoldDB" id="A0A5A7NSA9"/>
<organism evidence="3 4">
    <name type="scientific">Zafaria cholistanensis</name>
    <dbReference type="NCBI Taxonomy" id="1682741"/>
    <lineage>
        <taxon>Bacteria</taxon>
        <taxon>Bacillati</taxon>
        <taxon>Actinomycetota</taxon>
        <taxon>Actinomycetes</taxon>
        <taxon>Micrococcales</taxon>
        <taxon>Micrococcaceae</taxon>
        <taxon>Zafaria</taxon>
    </lineage>
</organism>
<keyword evidence="4" id="KW-1185">Reference proteome</keyword>
<proteinExistence type="inferred from homology"/>
<dbReference type="RefSeq" id="WP_149957386.1">
    <property type="nucleotide sequence ID" value="NZ_BKDJ01000012.1"/>
</dbReference>
<sequence length="285" mass="29208">MTTSKTAEKNAAETAPGDGRVTDLFNLHGDIVVVTGASSGIGQAAAEIYAAAGAVVVVVGRHEGRLAAVRDGIIEAGGIAHSYVADVAVRGSFDQVLRDVVAEVGQPTVIVANAGIAGGGSYLTDEGSLANYTDEEWDGVLATNLTGTFETLRAAARVLPDGGRVLVTASTAGLRTDPMVSYAYITTKAAILNLVRQMALEFAPRGIRVNAIAPGPFKDTRIGGGAVLDAEGERQWSATIPLGRMGVMEQIQGPMLFLVSPASDFVTGATLAVDGGALALSHSLF</sequence>
<dbReference type="CDD" id="cd05233">
    <property type="entry name" value="SDR_c"/>
    <property type="match status" value="1"/>
</dbReference>
<dbReference type="OrthoDB" id="286404at2"/>